<comment type="caution">
    <text evidence="2">The sequence shown here is derived from an EMBL/GenBank/DDBJ whole genome shotgun (WGS) entry which is preliminary data.</text>
</comment>
<keyword evidence="1" id="KW-0812">Transmembrane</keyword>
<organism evidence="2 3">
    <name type="scientific">Glycomyces rhizosphaerae</name>
    <dbReference type="NCBI Taxonomy" id="2054422"/>
    <lineage>
        <taxon>Bacteria</taxon>
        <taxon>Bacillati</taxon>
        <taxon>Actinomycetota</taxon>
        <taxon>Actinomycetes</taxon>
        <taxon>Glycomycetales</taxon>
        <taxon>Glycomycetaceae</taxon>
        <taxon>Glycomyces</taxon>
    </lineage>
</organism>
<dbReference type="Proteomes" id="UP001595712">
    <property type="component" value="Unassembled WGS sequence"/>
</dbReference>
<name>A0ABV7Q072_9ACTN</name>
<feature type="transmembrane region" description="Helical" evidence="1">
    <location>
        <begin position="29"/>
        <end position="49"/>
    </location>
</feature>
<keyword evidence="1" id="KW-0472">Membrane</keyword>
<keyword evidence="3" id="KW-1185">Reference proteome</keyword>
<evidence type="ECO:0000313" key="3">
    <source>
        <dbReference type="Proteomes" id="UP001595712"/>
    </source>
</evidence>
<keyword evidence="1" id="KW-1133">Transmembrane helix</keyword>
<gene>
    <name evidence="2" type="ORF">ACFO8M_11815</name>
</gene>
<dbReference type="EMBL" id="JBHRWO010000010">
    <property type="protein sequence ID" value="MFC3493169.1"/>
    <property type="molecule type" value="Genomic_DNA"/>
</dbReference>
<evidence type="ECO:0000313" key="2">
    <source>
        <dbReference type="EMBL" id="MFC3493169.1"/>
    </source>
</evidence>
<evidence type="ECO:0000256" key="1">
    <source>
        <dbReference type="SAM" id="Phobius"/>
    </source>
</evidence>
<proteinExistence type="predicted"/>
<reference evidence="3" key="1">
    <citation type="journal article" date="2019" name="Int. J. Syst. Evol. Microbiol.">
        <title>The Global Catalogue of Microorganisms (GCM) 10K type strain sequencing project: providing services to taxonomists for standard genome sequencing and annotation.</title>
        <authorList>
            <consortium name="The Broad Institute Genomics Platform"/>
            <consortium name="The Broad Institute Genome Sequencing Center for Infectious Disease"/>
            <person name="Wu L."/>
            <person name="Ma J."/>
        </authorList>
    </citation>
    <scope>NUCLEOTIDE SEQUENCE [LARGE SCALE GENOMIC DNA]</scope>
    <source>
        <strain evidence="3">CGMCC 4.7396</strain>
    </source>
</reference>
<protein>
    <submittedName>
        <fullName evidence="2">Uncharacterized protein</fullName>
    </submittedName>
</protein>
<sequence length="51" mass="5828">MNDTPDPKNPGRPRRRFWRPSSASEWVELAIYVFFGLIALLAGVGWLVARL</sequence>
<dbReference type="RefSeq" id="WP_387975050.1">
    <property type="nucleotide sequence ID" value="NZ_JBHRWO010000010.1"/>
</dbReference>
<accession>A0ABV7Q072</accession>